<proteinExistence type="predicted"/>
<organism evidence="3 4">
    <name type="scientific">Zygotorulaspora mrakii</name>
    <name type="common">Zygosaccharomyces mrakii</name>
    <dbReference type="NCBI Taxonomy" id="42260"/>
    <lineage>
        <taxon>Eukaryota</taxon>
        <taxon>Fungi</taxon>
        <taxon>Dikarya</taxon>
        <taxon>Ascomycota</taxon>
        <taxon>Saccharomycotina</taxon>
        <taxon>Saccharomycetes</taxon>
        <taxon>Saccharomycetales</taxon>
        <taxon>Saccharomycetaceae</taxon>
        <taxon>Zygotorulaspora</taxon>
    </lineage>
</organism>
<dbReference type="OrthoDB" id="37537at2759"/>
<dbReference type="PANTHER" id="PTHR43625:SF78">
    <property type="entry name" value="PYRIDOXAL REDUCTASE-RELATED"/>
    <property type="match status" value="1"/>
</dbReference>
<keyword evidence="1" id="KW-0560">Oxidoreductase</keyword>
<dbReference type="Pfam" id="PF00248">
    <property type="entry name" value="Aldo_ket_red"/>
    <property type="match status" value="1"/>
</dbReference>
<evidence type="ECO:0000313" key="3">
    <source>
        <dbReference type="EMBL" id="QLG73621.1"/>
    </source>
</evidence>
<evidence type="ECO:0000313" key="4">
    <source>
        <dbReference type="Proteomes" id="UP000509704"/>
    </source>
</evidence>
<dbReference type="AlphaFoldDB" id="A0A7H9B4K5"/>
<accession>A0A7H9B4K5</accession>
<evidence type="ECO:0000259" key="2">
    <source>
        <dbReference type="Pfam" id="PF00248"/>
    </source>
</evidence>
<dbReference type="GO" id="GO:0005737">
    <property type="term" value="C:cytoplasm"/>
    <property type="evidence" value="ECO:0007669"/>
    <property type="project" value="TreeGrafter"/>
</dbReference>
<sequence>MSSSSPEIKMLRSELSKIPIGYGLMSFTWRAEPIPQEQAFPALKRGVEMAVKNGHKAFFNVGEFYGPDWSNLKLVRAFFEKYPALRESVIISCKGGMNNQTLSPKGRYDDVVSSVEKCVSEIGGPIDLFEVARLDKSICTGGAVYPYESFKALAAMVENGAIGGISLSEVTAEEIRAIAKDWHNYLVAVEIELSMFSPQVLTNGVAKTNSDFGLVTVAYSPLGRGLLTGQVKSTSDIPKGDFRSLLVRFSDDSLKKNLVLVEFLKEEIVAKRPADNPITLVEVSLGWVRHWNSRSEYANTHFLPIPSGSSVSKVEENMNEVKTVITKAEFQKITDFLKNFETTGDRYEVAH</sequence>
<feature type="domain" description="NADP-dependent oxidoreductase" evidence="2">
    <location>
        <begin position="19"/>
        <end position="336"/>
    </location>
</feature>
<dbReference type="RefSeq" id="XP_037145347.1">
    <property type="nucleotide sequence ID" value="XM_037289452.1"/>
</dbReference>
<dbReference type="CDD" id="cd19077">
    <property type="entry name" value="AKR_AKR8A1-2"/>
    <property type="match status" value="1"/>
</dbReference>
<gene>
    <name evidence="3" type="ORF">HG535_0F01320</name>
</gene>
<dbReference type="InterPro" id="IPR050791">
    <property type="entry name" value="Aldo-Keto_reductase"/>
</dbReference>
<dbReference type="InterPro" id="IPR036812">
    <property type="entry name" value="NAD(P)_OxRdtase_dom_sf"/>
</dbReference>
<dbReference type="PANTHER" id="PTHR43625">
    <property type="entry name" value="AFLATOXIN B1 ALDEHYDE REDUCTASE"/>
    <property type="match status" value="1"/>
</dbReference>
<dbReference type="EMBL" id="CP058609">
    <property type="protein sequence ID" value="QLG73621.1"/>
    <property type="molecule type" value="Genomic_DNA"/>
</dbReference>
<dbReference type="GeneID" id="59237380"/>
<dbReference type="GO" id="GO:0016491">
    <property type="term" value="F:oxidoreductase activity"/>
    <property type="evidence" value="ECO:0007669"/>
    <property type="project" value="UniProtKB-KW"/>
</dbReference>
<evidence type="ECO:0000256" key="1">
    <source>
        <dbReference type="ARBA" id="ARBA00023002"/>
    </source>
</evidence>
<dbReference type="InterPro" id="IPR023210">
    <property type="entry name" value="NADP_OxRdtase_dom"/>
</dbReference>
<dbReference type="KEGG" id="zmk:HG535_0F01320"/>
<protein>
    <recommendedName>
        <fullName evidence="2">NADP-dependent oxidoreductase domain-containing protein</fullName>
    </recommendedName>
</protein>
<dbReference type="Proteomes" id="UP000509704">
    <property type="component" value="Chromosome 6"/>
</dbReference>
<dbReference type="SUPFAM" id="SSF51430">
    <property type="entry name" value="NAD(P)-linked oxidoreductase"/>
    <property type="match status" value="1"/>
</dbReference>
<dbReference type="Gene3D" id="3.20.20.100">
    <property type="entry name" value="NADP-dependent oxidoreductase domain"/>
    <property type="match status" value="1"/>
</dbReference>
<reference evidence="3 4" key="1">
    <citation type="submission" date="2020-07" db="EMBL/GenBank/DDBJ databases">
        <title>The yeast mating-type switching endonuclease HO is a domesticated member of an unorthodox homing genetic element family.</title>
        <authorList>
            <person name="Coughlan A.Y."/>
            <person name="Lombardi L."/>
            <person name="Braun-Galleani S."/>
            <person name="Martos A.R."/>
            <person name="Galeote V."/>
            <person name="Bigey F."/>
            <person name="Dequin S."/>
            <person name="Byrne K.P."/>
            <person name="Wolfe K.H."/>
        </authorList>
    </citation>
    <scope>NUCLEOTIDE SEQUENCE [LARGE SCALE GENOMIC DNA]</scope>
    <source>
        <strain evidence="3 4">NRRL Y-6702</strain>
    </source>
</reference>
<name>A0A7H9B4K5_ZYGMR</name>
<keyword evidence="4" id="KW-1185">Reference proteome</keyword>